<keyword evidence="3" id="KW-0479">Metal-binding</keyword>
<comment type="subunit">
    <text evidence="2">Homodimer.</text>
</comment>
<feature type="domain" description="BED-type" evidence="9">
    <location>
        <begin position="194"/>
        <end position="249"/>
    </location>
</feature>
<dbReference type="SUPFAM" id="SSF57667">
    <property type="entry name" value="beta-beta-alpha zinc fingers"/>
    <property type="match status" value="1"/>
</dbReference>
<dbReference type="PROSITE" id="PS50808">
    <property type="entry name" value="ZF_BED"/>
    <property type="match status" value="1"/>
</dbReference>
<comment type="caution">
    <text evidence="10">The sequence shown here is derived from an EMBL/GenBank/DDBJ whole genome shotgun (WGS) entry which is preliminary data.</text>
</comment>
<keyword evidence="7" id="KW-0539">Nucleus</keyword>
<dbReference type="InterPro" id="IPR036236">
    <property type="entry name" value="Znf_C2H2_sf"/>
</dbReference>
<dbReference type="SMART" id="SM00614">
    <property type="entry name" value="ZnF_BED"/>
    <property type="match status" value="1"/>
</dbReference>
<dbReference type="PANTHER" id="PTHR23272:SF184">
    <property type="entry name" value="OS03G0311250 PROTEIN"/>
    <property type="match status" value="1"/>
</dbReference>
<protein>
    <recommendedName>
        <fullName evidence="9">BED-type domain-containing protein</fullName>
    </recommendedName>
</protein>
<evidence type="ECO:0000256" key="1">
    <source>
        <dbReference type="ARBA" id="ARBA00004123"/>
    </source>
</evidence>
<dbReference type="InterPro" id="IPR025525">
    <property type="entry name" value="hAT-like_transposase_RNase-H"/>
</dbReference>
<evidence type="ECO:0000256" key="4">
    <source>
        <dbReference type="ARBA" id="ARBA00022771"/>
    </source>
</evidence>
<sequence length="765" mass="87086">MSCTYKNHTLFIQSDFGHSEVWDLSFSGYSKVWDLSYPYKNHTWLIQSNYSYVKDDKSYGFMEAYAQAIHIKAGQSIDVKALESSDGFHFEPSIGSVCVGDDKFLAKTEDDDIDAAAAIYTGVGFQEKAISNILPPEEARDADAVEINGVNDQREAIPNVQSTTLVQTSSHVAIPPFNTPERSHGQVKSKKTKRGPSWIWNHFNKIGSGEEKRAICKYCSNFFKALSKNGTSNLHNHFNTFDQEFVKGVQPMFEFQSKGSWLSDIQRMYKEEKDKLRLYFDRIPSHFIDDDWELKTKILTLKPLEHIHDTNALGEIIRSLVAEWNIGKKVCSITVDNSALDDGMVQQMKGTCLSDQDSLSSAHWFISCTLLEDGLREIDDILFKLRKSIEYASETTRGKLKFQEAVDKMKLQDGKSWNDVSFRLDSDFDILDSALGSREIFCQLEKIDGNFKLNPSMEEWEKAVALHNCLKCFDDVKGTKSLTEDFYFPKLCNTYKSFLQLEKRNHPIITLMKSKFDHYWSLCNLALAIATVLDPRLKFEFVQISYNMIYGHDSNMQLNRFRKVLTDVYNGYANGSKNMTESVSDLDGSNSSTTETENVCILDYFRKSVSANEVASWKSELDRYLEEPLLPLDGAFFDILGWWRFKSQTFPILGRIVRDLLAIPVSFFAPCSDFIGMITNPAYSSLNPKSIITMFPILDTEVGFQEKVISNIRRVEEARDVDAVEINGPNHQVEPAKLNSTYPGGKPVAKCKHCNKIELSFEIPS</sequence>
<dbReference type="PANTHER" id="PTHR23272">
    <property type="entry name" value="BED FINGER-RELATED"/>
    <property type="match status" value="1"/>
</dbReference>
<keyword evidence="4 8" id="KW-0863">Zinc-finger</keyword>
<evidence type="ECO:0000313" key="10">
    <source>
        <dbReference type="EMBL" id="KAK8978560.1"/>
    </source>
</evidence>
<evidence type="ECO:0000256" key="2">
    <source>
        <dbReference type="ARBA" id="ARBA00011738"/>
    </source>
</evidence>
<dbReference type="Pfam" id="PF02892">
    <property type="entry name" value="zf-BED"/>
    <property type="match status" value="1"/>
</dbReference>
<keyword evidence="6" id="KW-0238">DNA-binding</keyword>
<evidence type="ECO:0000256" key="6">
    <source>
        <dbReference type="ARBA" id="ARBA00023125"/>
    </source>
</evidence>
<dbReference type="InterPro" id="IPR012337">
    <property type="entry name" value="RNaseH-like_sf"/>
</dbReference>
<evidence type="ECO:0000259" key="9">
    <source>
        <dbReference type="PROSITE" id="PS50808"/>
    </source>
</evidence>
<dbReference type="Pfam" id="PF05699">
    <property type="entry name" value="Dimer_Tnp_hAT"/>
    <property type="match status" value="1"/>
</dbReference>
<dbReference type="Pfam" id="PF14372">
    <property type="entry name" value="hAT-like_RNase-H"/>
    <property type="match status" value="1"/>
</dbReference>
<evidence type="ECO:0000256" key="8">
    <source>
        <dbReference type="PROSITE-ProRule" id="PRU00027"/>
    </source>
</evidence>
<evidence type="ECO:0000256" key="3">
    <source>
        <dbReference type="ARBA" id="ARBA00022723"/>
    </source>
</evidence>
<dbReference type="InterPro" id="IPR008906">
    <property type="entry name" value="HATC_C_dom"/>
</dbReference>
<proteinExistence type="predicted"/>
<reference evidence="10 11" key="1">
    <citation type="journal article" date="2024" name="G3 (Bethesda)">
        <title>Genome assembly of Hibiscus sabdariffa L. provides insights into metabolisms of medicinal natural products.</title>
        <authorList>
            <person name="Kim T."/>
        </authorList>
    </citation>
    <scope>NUCLEOTIDE SEQUENCE [LARGE SCALE GENOMIC DNA]</scope>
    <source>
        <strain evidence="10">TK-2024</strain>
        <tissue evidence="10">Old leaves</tissue>
    </source>
</reference>
<keyword evidence="5" id="KW-0862">Zinc</keyword>
<accession>A0ABR2NQU6</accession>
<organism evidence="10 11">
    <name type="scientific">Hibiscus sabdariffa</name>
    <name type="common">roselle</name>
    <dbReference type="NCBI Taxonomy" id="183260"/>
    <lineage>
        <taxon>Eukaryota</taxon>
        <taxon>Viridiplantae</taxon>
        <taxon>Streptophyta</taxon>
        <taxon>Embryophyta</taxon>
        <taxon>Tracheophyta</taxon>
        <taxon>Spermatophyta</taxon>
        <taxon>Magnoliopsida</taxon>
        <taxon>eudicotyledons</taxon>
        <taxon>Gunneridae</taxon>
        <taxon>Pentapetalae</taxon>
        <taxon>rosids</taxon>
        <taxon>malvids</taxon>
        <taxon>Malvales</taxon>
        <taxon>Malvaceae</taxon>
        <taxon>Malvoideae</taxon>
        <taxon>Hibiscus</taxon>
    </lineage>
</organism>
<dbReference type="InterPro" id="IPR003656">
    <property type="entry name" value="Znf_BED"/>
</dbReference>
<dbReference type="Proteomes" id="UP001396334">
    <property type="component" value="Unassembled WGS sequence"/>
</dbReference>
<dbReference type="EMBL" id="JBBPBN010000111">
    <property type="protein sequence ID" value="KAK8978560.1"/>
    <property type="molecule type" value="Genomic_DNA"/>
</dbReference>
<gene>
    <name evidence="10" type="ORF">V6N11_055548</name>
</gene>
<evidence type="ECO:0000256" key="7">
    <source>
        <dbReference type="ARBA" id="ARBA00023242"/>
    </source>
</evidence>
<comment type="subcellular location">
    <subcellularLocation>
        <location evidence="1">Nucleus</location>
    </subcellularLocation>
</comment>
<name>A0ABR2NQU6_9ROSI</name>
<evidence type="ECO:0000313" key="11">
    <source>
        <dbReference type="Proteomes" id="UP001396334"/>
    </source>
</evidence>
<dbReference type="SUPFAM" id="SSF53098">
    <property type="entry name" value="Ribonuclease H-like"/>
    <property type="match status" value="1"/>
</dbReference>
<keyword evidence="11" id="KW-1185">Reference proteome</keyword>
<evidence type="ECO:0000256" key="5">
    <source>
        <dbReference type="ARBA" id="ARBA00022833"/>
    </source>
</evidence>